<dbReference type="AlphaFoldDB" id="A0A6J7ZEM1"/>
<proteinExistence type="predicted"/>
<evidence type="ECO:0000313" key="2">
    <source>
        <dbReference type="Proteomes" id="UP000196521"/>
    </source>
</evidence>
<comment type="caution">
    <text evidence="1">The sequence shown here is derived from an EMBL/GenBank/DDBJ whole genome shotgun (WGS) entry which is preliminary data.</text>
</comment>
<protein>
    <submittedName>
        <fullName evidence="1">Uncharacterized protein</fullName>
    </submittedName>
</protein>
<organism evidence="1 2">
    <name type="scientific">Planktothrix rubescens CCAP 1459/22</name>
    <dbReference type="NCBI Taxonomy" id="329571"/>
    <lineage>
        <taxon>Bacteria</taxon>
        <taxon>Bacillati</taxon>
        <taxon>Cyanobacteriota</taxon>
        <taxon>Cyanophyceae</taxon>
        <taxon>Oscillatoriophycideae</taxon>
        <taxon>Oscillatoriales</taxon>
        <taxon>Microcoleaceae</taxon>
        <taxon>Planktothrix</taxon>
    </lineage>
</organism>
<sequence length="130" mass="15604">MWFENFLVCGLKRLCLQFATDSLLKEIDKLETIRQLELPEHLFTQTSPKIVQHYRQRASTEPPRELRRHPQSIRYTLMAAFCWQRKQEITDSLVELLIQIVHQLRWVVNHSVPFLLLFQQALYIVCLRKS</sequence>
<dbReference type="EMBL" id="CZCZ02000002">
    <property type="protein sequence ID" value="CAC5339785.1"/>
    <property type="molecule type" value="Genomic_DNA"/>
</dbReference>
<reference evidence="1" key="1">
    <citation type="submission" date="2020-05" db="EMBL/GenBank/DDBJ databases">
        <authorList>
            <consortium name="Genoscope - CEA"/>
            <person name="William W."/>
        </authorList>
    </citation>
    <scope>NUCLEOTIDE SEQUENCE [LARGE SCALE GENOMIC DNA]</scope>
    <source>
        <strain evidence="1">PCC 7821</strain>
    </source>
</reference>
<dbReference type="Proteomes" id="UP000196521">
    <property type="component" value="Unassembled WGS sequence"/>
</dbReference>
<evidence type="ECO:0000313" key="1">
    <source>
        <dbReference type="EMBL" id="CAC5339785.1"/>
    </source>
</evidence>
<name>A0A6J7ZEM1_PLARU</name>
<gene>
    <name evidence="1" type="ORF">PLAN_MP30061</name>
</gene>
<keyword evidence="2" id="KW-1185">Reference proteome</keyword>
<accession>A0A6J7ZEM1</accession>